<gene>
    <name evidence="2" type="ORF">SAMN05660282_00995</name>
</gene>
<dbReference type="EMBL" id="FOPJ01000004">
    <property type="protein sequence ID" value="SFG46363.1"/>
    <property type="molecule type" value="Genomic_DNA"/>
</dbReference>
<proteinExistence type="predicted"/>
<dbReference type="Proteomes" id="UP000199065">
    <property type="component" value="Unassembled WGS sequence"/>
</dbReference>
<dbReference type="SUPFAM" id="SSF52343">
    <property type="entry name" value="Ferredoxin reductase-like, C-terminal NADP-linked domain"/>
    <property type="match status" value="1"/>
</dbReference>
<reference evidence="2 3" key="1">
    <citation type="submission" date="2016-10" db="EMBL/GenBank/DDBJ databases">
        <authorList>
            <person name="de Groot N.N."/>
        </authorList>
    </citation>
    <scope>NUCLEOTIDE SEQUENCE [LARGE SCALE GENOMIC DNA]</scope>
    <source>
        <strain>J11</strain>
        <strain evidence="3">PG 39</strain>
    </source>
</reference>
<dbReference type="AlphaFoldDB" id="A0A1I2S201"/>
<sequence>MGDVDTQAQPPASTPPPSTPPSNPPAPAVTPLQEAAELLRQESGHLEPELQLQLYARHPNAQWLLRAGKAVPAELVELSIHAIAAADAEGALDALAEARIRDLGLAQRRFGFPSELYQDIQEIMVSLLRTTGADLPFPVEFAAERTIARVCVLLQEAAAKADQEGLPPALSGEVISVRRVSRRLSVVQLAAGSATFYQPGTVLPVMGPLTPGAWVPLPAALPANRSGVLEFHIFHEDTGSPEHLLATARLGERWIVGSHGSTAPKVADQELLIIATKSGAAVARCVVTDLVSRQLNPRIHVFLAARYPGELYDAPAWHNLSSLAPRLRVSAVSVEDADPWWVAGPGTNNSSTSSAWVHGSLRSSQHQEFSAVHYGAVAQVVSAFGTWSDRQVLVCGPRLNESEASAGYGTLADAQAMEPTVISRELIEAGVPAENIQVLGF</sequence>
<feature type="compositionally biased region" description="Pro residues" evidence="1">
    <location>
        <begin position="12"/>
        <end position="28"/>
    </location>
</feature>
<evidence type="ECO:0000256" key="1">
    <source>
        <dbReference type="SAM" id="MobiDB-lite"/>
    </source>
</evidence>
<evidence type="ECO:0000313" key="2">
    <source>
        <dbReference type="EMBL" id="SFG46363.1"/>
    </source>
</evidence>
<dbReference type="STRING" id="185761.SAMN05660282_00995"/>
<protein>
    <recommendedName>
        <fullName evidence="4">NAD(P)H-flavin reductase</fullName>
    </recommendedName>
</protein>
<dbReference type="Gene3D" id="3.40.50.80">
    <property type="entry name" value="Nucleotide-binding domain of ferredoxin-NADP reductase (FNR) module"/>
    <property type="match status" value="1"/>
</dbReference>
<name>A0A1I2S201_9CORY</name>
<evidence type="ECO:0008006" key="4">
    <source>
        <dbReference type="Google" id="ProtNLM"/>
    </source>
</evidence>
<accession>A0A1I2S201</accession>
<keyword evidence="3" id="KW-1185">Reference proteome</keyword>
<dbReference type="InterPro" id="IPR039261">
    <property type="entry name" value="FNR_nucleotide-bd"/>
</dbReference>
<organism evidence="2 3">
    <name type="scientific">Corynebacterium spheniscorum</name>
    <dbReference type="NCBI Taxonomy" id="185761"/>
    <lineage>
        <taxon>Bacteria</taxon>
        <taxon>Bacillati</taxon>
        <taxon>Actinomycetota</taxon>
        <taxon>Actinomycetes</taxon>
        <taxon>Mycobacteriales</taxon>
        <taxon>Corynebacteriaceae</taxon>
        <taxon>Corynebacterium</taxon>
    </lineage>
</organism>
<feature type="region of interest" description="Disordered" evidence="1">
    <location>
        <begin position="1"/>
        <end position="29"/>
    </location>
</feature>
<evidence type="ECO:0000313" key="3">
    <source>
        <dbReference type="Proteomes" id="UP000199065"/>
    </source>
</evidence>